<dbReference type="Proteomes" id="UP000887229">
    <property type="component" value="Unassembled WGS sequence"/>
</dbReference>
<dbReference type="PANTHER" id="PTHR14614">
    <property type="entry name" value="HEPATOCELLULAR CARCINOMA-ASSOCIATED ANTIGEN"/>
    <property type="match status" value="1"/>
</dbReference>
<keyword evidence="2" id="KW-1185">Reference proteome</keyword>
<comment type="caution">
    <text evidence="1">The sequence shown here is derived from an EMBL/GenBank/DDBJ whole genome shotgun (WGS) entry which is preliminary data.</text>
</comment>
<dbReference type="SUPFAM" id="SSF53335">
    <property type="entry name" value="S-adenosyl-L-methionine-dependent methyltransferases"/>
    <property type="match status" value="1"/>
</dbReference>
<organism evidence="1 2">
    <name type="scientific">Emericellopsis atlantica</name>
    <dbReference type="NCBI Taxonomy" id="2614577"/>
    <lineage>
        <taxon>Eukaryota</taxon>
        <taxon>Fungi</taxon>
        <taxon>Dikarya</taxon>
        <taxon>Ascomycota</taxon>
        <taxon>Pezizomycotina</taxon>
        <taxon>Sordariomycetes</taxon>
        <taxon>Hypocreomycetidae</taxon>
        <taxon>Hypocreales</taxon>
        <taxon>Bionectriaceae</taxon>
        <taxon>Emericellopsis</taxon>
    </lineage>
</organism>
<sequence>MHYIRCLRPPKISKVGKIRQFELLFVISTDLGDSLLIPDEPLEINVRAALPTASKTITVPLTKNGQLFWKPGHRVLKQGFSSMMVSAAIDCGRAVEICISVADEHSARSAKDVLDPEKKTGLVMPLFLTLDGNMHGQEVSVRKLDLGDGSHTPSLQIVEDIGEPKSLARHVWDGGIVAVCGLAETAQRTVTRSSRGECLRAITDVLASSKPLNILELGCGVGLLGLGFAAASAQIRSSTEHERTVLMTDLQDAEEQVRANIERASTEPGINLDFESLDWEQGRHGHFGSAVKARYWDLIMFSDCTYNVDVLPALVGTLSALHEMNAAHSGKGPTRLFMATKPRHSSEDEVFALLANNGWAKREEQVVRLPVMGADDQRVELYSFEKL</sequence>
<accession>A0A9P7ZMA2</accession>
<dbReference type="PANTHER" id="PTHR14614:SF132">
    <property type="entry name" value="PROTEIN-LYSINE METHYLTRANSFERASE C42C1.13"/>
    <property type="match status" value="1"/>
</dbReference>
<evidence type="ECO:0000313" key="1">
    <source>
        <dbReference type="EMBL" id="KAG9254739.1"/>
    </source>
</evidence>
<name>A0A9P7ZMA2_9HYPO</name>
<reference evidence="1" key="1">
    <citation type="journal article" date="2021" name="IMA Fungus">
        <title>Genomic characterization of three marine fungi, including Emericellopsis atlantica sp. nov. with signatures of a generalist lifestyle and marine biomass degradation.</title>
        <authorList>
            <person name="Hagestad O.C."/>
            <person name="Hou L."/>
            <person name="Andersen J.H."/>
            <person name="Hansen E.H."/>
            <person name="Altermark B."/>
            <person name="Li C."/>
            <person name="Kuhnert E."/>
            <person name="Cox R.J."/>
            <person name="Crous P.W."/>
            <person name="Spatafora J.W."/>
            <person name="Lail K."/>
            <person name="Amirebrahimi M."/>
            <person name="Lipzen A."/>
            <person name="Pangilinan J."/>
            <person name="Andreopoulos W."/>
            <person name="Hayes R.D."/>
            <person name="Ng V."/>
            <person name="Grigoriev I.V."/>
            <person name="Jackson S.A."/>
            <person name="Sutton T.D.S."/>
            <person name="Dobson A.D.W."/>
            <person name="Rama T."/>
        </authorList>
    </citation>
    <scope>NUCLEOTIDE SEQUENCE</scope>
    <source>
        <strain evidence="1">TS7</strain>
    </source>
</reference>
<dbReference type="RefSeq" id="XP_046118663.1">
    <property type="nucleotide sequence ID" value="XM_046264985.1"/>
</dbReference>
<dbReference type="InterPro" id="IPR019410">
    <property type="entry name" value="Methyltransf_16"/>
</dbReference>
<protein>
    <submittedName>
        <fullName evidence="1">UPF0665 family protein c</fullName>
    </submittedName>
</protein>
<dbReference type="AlphaFoldDB" id="A0A9P7ZMA2"/>
<dbReference type="GeneID" id="70295888"/>
<dbReference type="GO" id="GO:0008757">
    <property type="term" value="F:S-adenosylmethionine-dependent methyltransferase activity"/>
    <property type="evidence" value="ECO:0007669"/>
    <property type="project" value="UniProtKB-ARBA"/>
</dbReference>
<dbReference type="Gene3D" id="3.40.50.150">
    <property type="entry name" value="Vaccinia Virus protein VP39"/>
    <property type="match status" value="1"/>
</dbReference>
<dbReference type="EMBL" id="MU251253">
    <property type="protein sequence ID" value="KAG9254739.1"/>
    <property type="molecule type" value="Genomic_DNA"/>
</dbReference>
<dbReference type="OrthoDB" id="413520at2759"/>
<dbReference type="GO" id="GO:0005829">
    <property type="term" value="C:cytosol"/>
    <property type="evidence" value="ECO:0007669"/>
    <property type="project" value="TreeGrafter"/>
</dbReference>
<dbReference type="InterPro" id="IPR029063">
    <property type="entry name" value="SAM-dependent_MTases_sf"/>
</dbReference>
<proteinExistence type="predicted"/>
<evidence type="ECO:0000313" key="2">
    <source>
        <dbReference type="Proteomes" id="UP000887229"/>
    </source>
</evidence>
<dbReference type="Pfam" id="PF10294">
    <property type="entry name" value="Methyltransf_16"/>
    <property type="match status" value="1"/>
</dbReference>
<gene>
    <name evidence="1" type="ORF">F5Z01DRAFT_673883</name>
</gene>